<evidence type="ECO:0000313" key="1">
    <source>
        <dbReference type="EMBL" id="EFX80488.1"/>
    </source>
</evidence>
<name>E9GJJ9_DAPPU</name>
<accession>E9GJJ9</accession>
<dbReference type="InParanoid" id="E9GJJ9"/>
<proteinExistence type="predicted"/>
<keyword evidence="2" id="KW-1185">Reference proteome</keyword>
<dbReference type="Proteomes" id="UP000000305">
    <property type="component" value="Unassembled WGS sequence"/>
</dbReference>
<protein>
    <submittedName>
        <fullName evidence="1">Uncharacterized protein</fullName>
    </submittedName>
</protein>
<dbReference type="KEGG" id="dpx:DAPPUDRAFT_243745"/>
<dbReference type="OrthoDB" id="6383711at2759"/>
<organism evidence="1 2">
    <name type="scientific">Daphnia pulex</name>
    <name type="common">Water flea</name>
    <dbReference type="NCBI Taxonomy" id="6669"/>
    <lineage>
        <taxon>Eukaryota</taxon>
        <taxon>Metazoa</taxon>
        <taxon>Ecdysozoa</taxon>
        <taxon>Arthropoda</taxon>
        <taxon>Crustacea</taxon>
        <taxon>Branchiopoda</taxon>
        <taxon>Diplostraca</taxon>
        <taxon>Cladocera</taxon>
        <taxon>Anomopoda</taxon>
        <taxon>Daphniidae</taxon>
        <taxon>Daphnia</taxon>
    </lineage>
</organism>
<dbReference type="EMBL" id="GL732547">
    <property type="protein sequence ID" value="EFX80488.1"/>
    <property type="molecule type" value="Genomic_DNA"/>
</dbReference>
<sequence length="208" mass="23174">MSDAITPPKIFNVQDVFSVYSKIVLATSAALRRALTSSLPSLKSESNAPPVDTNVVKLEECEEEFDMTKREAKFAFRSTDLGSWDSTGTPHDGSNNSSSDPMTIQHWAVVIHFPRGKKTYVFQAWGDNGLLQAGRAENVNREVFEKATYFGTTETDPCELMAKAKQVSTGEYRILGNNCQTWVKDFVRLVSPELLTSLYVKIPATRLK</sequence>
<reference evidence="1 2" key="1">
    <citation type="journal article" date="2011" name="Science">
        <title>The ecoresponsive genome of Daphnia pulex.</title>
        <authorList>
            <person name="Colbourne J.K."/>
            <person name="Pfrender M.E."/>
            <person name="Gilbert D."/>
            <person name="Thomas W.K."/>
            <person name="Tucker A."/>
            <person name="Oakley T.H."/>
            <person name="Tokishita S."/>
            <person name="Aerts A."/>
            <person name="Arnold G.J."/>
            <person name="Basu M.K."/>
            <person name="Bauer D.J."/>
            <person name="Caceres C.E."/>
            <person name="Carmel L."/>
            <person name="Casola C."/>
            <person name="Choi J.H."/>
            <person name="Detter J.C."/>
            <person name="Dong Q."/>
            <person name="Dusheyko S."/>
            <person name="Eads B.D."/>
            <person name="Frohlich T."/>
            <person name="Geiler-Samerotte K.A."/>
            <person name="Gerlach D."/>
            <person name="Hatcher P."/>
            <person name="Jogdeo S."/>
            <person name="Krijgsveld J."/>
            <person name="Kriventseva E.V."/>
            <person name="Kultz D."/>
            <person name="Laforsch C."/>
            <person name="Lindquist E."/>
            <person name="Lopez J."/>
            <person name="Manak J.R."/>
            <person name="Muller J."/>
            <person name="Pangilinan J."/>
            <person name="Patwardhan R.P."/>
            <person name="Pitluck S."/>
            <person name="Pritham E.J."/>
            <person name="Rechtsteiner A."/>
            <person name="Rho M."/>
            <person name="Rogozin I.B."/>
            <person name="Sakarya O."/>
            <person name="Salamov A."/>
            <person name="Schaack S."/>
            <person name="Shapiro H."/>
            <person name="Shiga Y."/>
            <person name="Skalitzky C."/>
            <person name="Smith Z."/>
            <person name="Souvorov A."/>
            <person name="Sung W."/>
            <person name="Tang Z."/>
            <person name="Tsuchiya D."/>
            <person name="Tu H."/>
            <person name="Vos H."/>
            <person name="Wang M."/>
            <person name="Wolf Y.I."/>
            <person name="Yamagata H."/>
            <person name="Yamada T."/>
            <person name="Ye Y."/>
            <person name="Shaw J.R."/>
            <person name="Andrews J."/>
            <person name="Crease T.J."/>
            <person name="Tang H."/>
            <person name="Lucas S.M."/>
            <person name="Robertson H.M."/>
            <person name="Bork P."/>
            <person name="Koonin E.V."/>
            <person name="Zdobnov E.M."/>
            <person name="Grigoriev I.V."/>
            <person name="Lynch M."/>
            <person name="Boore J.L."/>
        </authorList>
    </citation>
    <scope>NUCLEOTIDE SEQUENCE [LARGE SCALE GENOMIC DNA]</scope>
</reference>
<dbReference type="HOGENOM" id="CLU_1322096_0_0_1"/>
<gene>
    <name evidence="1" type="ORF">DAPPUDRAFT_243745</name>
</gene>
<dbReference type="PhylomeDB" id="E9GJJ9"/>
<dbReference type="AlphaFoldDB" id="E9GJJ9"/>
<evidence type="ECO:0000313" key="2">
    <source>
        <dbReference type="Proteomes" id="UP000000305"/>
    </source>
</evidence>